<accession>A0A0N5BBU5</accession>
<keyword evidence="1" id="KW-1185">Reference proteome</keyword>
<dbReference type="AlphaFoldDB" id="A0A0N5BBU5"/>
<dbReference type="PANTHER" id="PTHR43313:SF1">
    <property type="entry name" value="3BETA-HYDROXYSTEROID DEHYDROGENASE DHS-16"/>
    <property type="match status" value="1"/>
</dbReference>
<dbReference type="InterPro" id="IPR036291">
    <property type="entry name" value="NAD(P)-bd_dom_sf"/>
</dbReference>
<dbReference type="PANTHER" id="PTHR43313">
    <property type="entry name" value="SHORT-CHAIN DEHYDROGENASE/REDUCTASE FAMILY 9C"/>
    <property type="match status" value="1"/>
</dbReference>
<dbReference type="GO" id="GO:0016491">
    <property type="term" value="F:oxidoreductase activity"/>
    <property type="evidence" value="ECO:0007669"/>
    <property type="project" value="TreeGrafter"/>
</dbReference>
<dbReference type="WBParaSite" id="SPAL_0000350000.1">
    <property type="protein sequence ID" value="SPAL_0000350000.1"/>
    <property type="gene ID" value="SPAL_0000350000"/>
</dbReference>
<dbReference type="Gene3D" id="3.40.50.720">
    <property type="entry name" value="NAD(P)-binding Rossmann-like Domain"/>
    <property type="match status" value="1"/>
</dbReference>
<evidence type="ECO:0000313" key="1">
    <source>
        <dbReference type="Proteomes" id="UP000046392"/>
    </source>
</evidence>
<dbReference type="SUPFAM" id="SSF51735">
    <property type="entry name" value="NAD(P)-binding Rossmann-fold domains"/>
    <property type="match status" value="1"/>
</dbReference>
<sequence length="111" mass="12894">MCIKVMILVILILILILLKLFKRKVNEKDIYDRRRSEKAIVVTGCDTDIGHELALKYASKSMTVFAACRTREGVQELEREGKQYKGKVHAFLMSVDTMKVIRKIINMSRKY</sequence>
<name>A0A0N5BBU5_STREA</name>
<dbReference type="Proteomes" id="UP000046392">
    <property type="component" value="Unplaced"/>
</dbReference>
<protein>
    <submittedName>
        <fullName evidence="2">Estradiol 17-beta-dehydrogenase 2</fullName>
    </submittedName>
</protein>
<dbReference type="STRING" id="174720.A0A0N5BBU5"/>
<evidence type="ECO:0000313" key="2">
    <source>
        <dbReference type="WBParaSite" id="SPAL_0000350000.1"/>
    </source>
</evidence>
<dbReference type="GO" id="GO:0008202">
    <property type="term" value="P:steroid metabolic process"/>
    <property type="evidence" value="ECO:0007669"/>
    <property type="project" value="TreeGrafter"/>
</dbReference>
<dbReference type="InterPro" id="IPR002347">
    <property type="entry name" value="SDR_fam"/>
</dbReference>
<organism evidence="1 2">
    <name type="scientific">Strongyloides papillosus</name>
    <name type="common">Intestinal threadworm</name>
    <dbReference type="NCBI Taxonomy" id="174720"/>
    <lineage>
        <taxon>Eukaryota</taxon>
        <taxon>Metazoa</taxon>
        <taxon>Ecdysozoa</taxon>
        <taxon>Nematoda</taxon>
        <taxon>Chromadorea</taxon>
        <taxon>Rhabditida</taxon>
        <taxon>Tylenchina</taxon>
        <taxon>Panagrolaimomorpha</taxon>
        <taxon>Strongyloidoidea</taxon>
        <taxon>Strongyloididae</taxon>
        <taxon>Strongyloides</taxon>
    </lineage>
</organism>
<dbReference type="Pfam" id="PF00106">
    <property type="entry name" value="adh_short"/>
    <property type="match status" value="1"/>
</dbReference>
<reference evidence="2" key="1">
    <citation type="submission" date="2017-02" db="UniProtKB">
        <authorList>
            <consortium name="WormBaseParasite"/>
        </authorList>
    </citation>
    <scope>IDENTIFICATION</scope>
</reference>
<proteinExistence type="predicted"/>